<dbReference type="GO" id="GO:0003677">
    <property type="term" value="F:DNA binding"/>
    <property type="evidence" value="ECO:0007669"/>
    <property type="project" value="UniProtKB-KW"/>
</dbReference>
<evidence type="ECO:0000256" key="1">
    <source>
        <dbReference type="ARBA" id="ARBA00023015"/>
    </source>
</evidence>
<keyword evidence="2 5" id="KW-0238">DNA-binding</keyword>
<accession>A0A7W7DCU9</accession>
<dbReference type="Pfam" id="PF12802">
    <property type="entry name" value="MarR_2"/>
    <property type="match status" value="1"/>
</dbReference>
<dbReference type="Gene3D" id="1.10.10.10">
    <property type="entry name" value="Winged helix-like DNA-binding domain superfamily/Winged helix DNA-binding domain"/>
    <property type="match status" value="1"/>
</dbReference>
<evidence type="ECO:0000256" key="3">
    <source>
        <dbReference type="ARBA" id="ARBA00023163"/>
    </source>
</evidence>
<keyword evidence="1" id="KW-0805">Transcription regulation</keyword>
<dbReference type="Proteomes" id="UP000542210">
    <property type="component" value="Unassembled WGS sequence"/>
</dbReference>
<evidence type="ECO:0000256" key="2">
    <source>
        <dbReference type="ARBA" id="ARBA00023125"/>
    </source>
</evidence>
<proteinExistence type="predicted"/>
<protein>
    <submittedName>
        <fullName evidence="5">DNA-binding MarR family transcriptional regulator</fullName>
    </submittedName>
</protein>
<feature type="domain" description="HTH marR-type" evidence="4">
    <location>
        <begin position="6"/>
        <end position="138"/>
    </location>
</feature>
<dbReference type="InterPro" id="IPR000835">
    <property type="entry name" value="HTH_MarR-typ"/>
</dbReference>
<evidence type="ECO:0000313" key="6">
    <source>
        <dbReference type="Proteomes" id="UP000542210"/>
    </source>
</evidence>
<dbReference type="SUPFAM" id="SSF46785">
    <property type="entry name" value="Winged helix' DNA-binding domain"/>
    <property type="match status" value="1"/>
</dbReference>
<dbReference type="AlphaFoldDB" id="A0A7W7DCU9"/>
<dbReference type="EMBL" id="JACHND010000001">
    <property type="protein sequence ID" value="MBB4704447.1"/>
    <property type="molecule type" value="Genomic_DNA"/>
</dbReference>
<evidence type="ECO:0000259" key="4">
    <source>
        <dbReference type="PROSITE" id="PS50995"/>
    </source>
</evidence>
<dbReference type="PANTHER" id="PTHR42756:SF1">
    <property type="entry name" value="TRANSCRIPTIONAL REPRESSOR OF EMRAB OPERON"/>
    <property type="match status" value="1"/>
</dbReference>
<name>A0A7W7DCU9_9ACTN</name>
<dbReference type="InterPro" id="IPR036390">
    <property type="entry name" value="WH_DNA-bd_sf"/>
</dbReference>
<sequence length="149" mass="16600">MSMPAGERLGFDIKRVEQELMAARSAAVRPARLTAPQYAALLALADNPGVSSAALGRACRVTPQAMTVVIRNLEQRGLVRRTPNRWQRNVLETHLTEAGWRALRLADERAAAIERRIAEEFTPEERDTLRSLLARCSKAINEKGGSRPW</sequence>
<dbReference type="GO" id="GO:0003700">
    <property type="term" value="F:DNA-binding transcription factor activity"/>
    <property type="evidence" value="ECO:0007669"/>
    <property type="project" value="InterPro"/>
</dbReference>
<organism evidence="5 6">
    <name type="scientific">Sphaerisporangium siamense</name>
    <dbReference type="NCBI Taxonomy" id="795645"/>
    <lineage>
        <taxon>Bacteria</taxon>
        <taxon>Bacillati</taxon>
        <taxon>Actinomycetota</taxon>
        <taxon>Actinomycetes</taxon>
        <taxon>Streptosporangiales</taxon>
        <taxon>Streptosporangiaceae</taxon>
        <taxon>Sphaerisporangium</taxon>
    </lineage>
</organism>
<reference evidence="5 6" key="1">
    <citation type="submission" date="2020-08" db="EMBL/GenBank/DDBJ databases">
        <title>Sequencing the genomes of 1000 actinobacteria strains.</title>
        <authorList>
            <person name="Klenk H.-P."/>
        </authorList>
    </citation>
    <scope>NUCLEOTIDE SEQUENCE [LARGE SCALE GENOMIC DNA]</scope>
    <source>
        <strain evidence="5 6">DSM 45784</strain>
    </source>
</reference>
<comment type="caution">
    <text evidence="5">The sequence shown here is derived from an EMBL/GenBank/DDBJ whole genome shotgun (WGS) entry which is preliminary data.</text>
</comment>
<dbReference type="InterPro" id="IPR036388">
    <property type="entry name" value="WH-like_DNA-bd_sf"/>
</dbReference>
<dbReference type="SMART" id="SM00347">
    <property type="entry name" value="HTH_MARR"/>
    <property type="match status" value="1"/>
</dbReference>
<dbReference type="PROSITE" id="PS50995">
    <property type="entry name" value="HTH_MARR_2"/>
    <property type="match status" value="1"/>
</dbReference>
<dbReference type="PANTHER" id="PTHR42756">
    <property type="entry name" value="TRANSCRIPTIONAL REGULATOR, MARR"/>
    <property type="match status" value="1"/>
</dbReference>
<keyword evidence="6" id="KW-1185">Reference proteome</keyword>
<evidence type="ECO:0000313" key="5">
    <source>
        <dbReference type="EMBL" id="MBB4704447.1"/>
    </source>
</evidence>
<keyword evidence="3" id="KW-0804">Transcription</keyword>
<dbReference type="RefSeq" id="WP_203959066.1">
    <property type="nucleotide sequence ID" value="NZ_BOOV01000011.1"/>
</dbReference>
<gene>
    <name evidence="5" type="ORF">BJ982_005991</name>
</gene>